<dbReference type="STRING" id="1147123.SAMN05443428_1457"/>
<dbReference type="EMBL" id="FUYH01000045">
    <property type="protein sequence ID" value="SKB00591.1"/>
    <property type="molecule type" value="Genomic_DNA"/>
</dbReference>
<dbReference type="CDD" id="cd00093">
    <property type="entry name" value="HTH_XRE"/>
    <property type="match status" value="1"/>
</dbReference>
<dbReference type="RefSeq" id="WP_078697851.1">
    <property type="nucleotide sequence ID" value="NZ_FUYH01000045.1"/>
</dbReference>
<reference evidence="3" key="1">
    <citation type="submission" date="2017-02" db="EMBL/GenBank/DDBJ databases">
        <authorList>
            <person name="Varghese N."/>
            <person name="Submissions S."/>
        </authorList>
    </citation>
    <scope>NUCLEOTIDE SEQUENCE [LARGE SCALE GENOMIC DNA]</scope>
    <source>
        <strain evidence="3">USBA 833</strain>
    </source>
</reference>
<evidence type="ECO:0000259" key="1">
    <source>
        <dbReference type="PROSITE" id="PS50943"/>
    </source>
</evidence>
<gene>
    <name evidence="2" type="ORF">SAMN05443428_1457</name>
</gene>
<name>A0A1T4YH24_9CLOT</name>
<protein>
    <recommendedName>
        <fullName evidence="1">HTH cro/C1-type domain-containing protein</fullName>
    </recommendedName>
</protein>
<proteinExistence type="predicted"/>
<feature type="domain" description="HTH cro/C1-type" evidence="1">
    <location>
        <begin position="29"/>
        <end position="52"/>
    </location>
</feature>
<keyword evidence="3" id="KW-1185">Reference proteome</keyword>
<dbReference type="PROSITE" id="PS50943">
    <property type="entry name" value="HTH_CROC1"/>
    <property type="match status" value="1"/>
</dbReference>
<dbReference type="OrthoDB" id="1808039at2"/>
<accession>A0A1T4YH24</accession>
<dbReference type="AlphaFoldDB" id="A0A1T4YH24"/>
<evidence type="ECO:0000313" key="3">
    <source>
        <dbReference type="Proteomes" id="UP000190105"/>
    </source>
</evidence>
<sequence>MDYVRVGEKVISIEKIHNKINDILELRCKGYSQQEVAKILDIDRTFISRLESMGEVRKGGDIAVVGFPIKNKEELEEKLKKAGVDFVLLMSEDERMDFVKRQSGQDLFNGIIELISEVRKYKHCIIIGSNKRIKVMADLLDGHVYTIDIGQSPIKEDVYVCPEKILEIVNMING</sequence>
<dbReference type="InterPro" id="IPR001387">
    <property type="entry name" value="Cro/C1-type_HTH"/>
</dbReference>
<evidence type="ECO:0000313" key="2">
    <source>
        <dbReference type="EMBL" id="SKB00591.1"/>
    </source>
</evidence>
<dbReference type="Proteomes" id="UP000190105">
    <property type="component" value="Unassembled WGS sequence"/>
</dbReference>
<organism evidence="2 3">
    <name type="scientific">Caloramator quimbayensis</name>
    <dbReference type="NCBI Taxonomy" id="1147123"/>
    <lineage>
        <taxon>Bacteria</taxon>
        <taxon>Bacillati</taxon>
        <taxon>Bacillota</taxon>
        <taxon>Clostridia</taxon>
        <taxon>Eubacteriales</taxon>
        <taxon>Clostridiaceae</taxon>
        <taxon>Caloramator</taxon>
    </lineage>
</organism>